<evidence type="ECO:0000256" key="2">
    <source>
        <dbReference type="SAM" id="Phobius"/>
    </source>
</evidence>
<name>A0ABS6JM47_9BACI</name>
<dbReference type="PROSITE" id="PS00194">
    <property type="entry name" value="THIOREDOXIN_1"/>
    <property type="match status" value="1"/>
</dbReference>
<dbReference type="PANTHER" id="PTHR42852:SF13">
    <property type="entry name" value="PROTEIN DIPZ"/>
    <property type="match status" value="1"/>
</dbReference>
<keyword evidence="2" id="KW-1133">Transmembrane helix</keyword>
<evidence type="ECO:0000313" key="5">
    <source>
        <dbReference type="Proteomes" id="UP000784880"/>
    </source>
</evidence>
<dbReference type="InterPro" id="IPR000866">
    <property type="entry name" value="AhpC/TSA"/>
</dbReference>
<gene>
    <name evidence="4" type="ORF">KS419_23690</name>
</gene>
<proteinExistence type="predicted"/>
<dbReference type="Proteomes" id="UP000784880">
    <property type="component" value="Unassembled WGS sequence"/>
</dbReference>
<keyword evidence="5" id="KW-1185">Reference proteome</keyword>
<evidence type="ECO:0000313" key="4">
    <source>
        <dbReference type="EMBL" id="MBU9714751.1"/>
    </source>
</evidence>
<keyword evidence="2" id="KW-0812">Transmembrane</keyword>
<accession>A0ABS6JM47</accession>
<dbReference type="InterPro" id="IPR017937">
    <property type="entry name" value="Thioredoxin_CS"/>
</dbReference>
<dbReference type="PROSITE" id="PS51352">
    <property type="entry name" value="THIOREDOXIN_2"/>
    <property type="match status" value="1"/>
</dbReference>
<evidence type="ECO:0000256" key="1">
    <source>
        <dbReference type="ARBA" id="ARBA00023157"/>
    </source>
</evidence>
<reference evidence="4 5" key="1">
    <citation type="submission" date="2021-06" db="EMBL/GenBank/DDBJ databases">
        <title>Bacillus sp. RD4P76, an endophyte from a halophyte.</title>
        <authorList>
            <person name="Sun J.-Q."/>
        </authorList>
    </citation>
    <scope>NUCLEOTIDE SEQUENCE [LARGE SCALE GENOMIC DNA]</scope>
    <source>
        <strain evidence="4 5">CGMCC 1.15917</strain>
    </source>
</reference>
<dbReference type="EMBL" id="JAHQCS010000184">
    <property type="protein sequence ID" value="MBU9714751.1"/>
    <property type="molecule type" value="Genomic_DNA"/>
</dbReference>
<organism evidence="4 5">
    <name type="scientific">Evansella tamaricis</name>
    <dbReference type="NCBI Taxonomy" id="2069301"/>
    <lineage>
        <taxon>Bacteria</taxon>
        <taxon>Bacillati</taxon>
        <taxon>Bacillota</taxon>
        <taxon>Bacilli</taxon>
        <taxon>Bacillales</taxon>
        <taxon>Bacillaceae</taxon>
        <taxon>Evansella</taxon>
    </lineage>
</organism>
<keyword evidence="1" id="KW-1015">Disulfide bond</keyword>
<dbReference type="InterPro" id="IPR050553">
    <property type="entry name" value="Thioredoxin_ResA/DsbE_sf"/>
</dbReference>
<dbReference type="InterPro" id="IPR013766">
    <property type="entry name" value="Thioredoxin_domain"/>
</dbReference>
<protein>
    <submittedName>
        <fullName evidence="4">TlpA family protein disulfide reductase</fullName>
    </submittedName>
</protein>
<dbReference type="Pfam" id="PF00578">
    <property type="entry name" value="AhpC-TSA"/>
    <property type="match status" value="1"/>
</dbReference>
<dbReference type="CDD" id="cd02966">
    <property type="entry name" value="TlpA_like_family"/>
    <property type="match status" value="1"/>
</dbReference>
<evidence type="ECO:0000259" key="3">
    <source>
        <dbReference type="PROSITE" id="PS51352"/>
    </source>
</evidence>
<keyword evidence="2" id="KW-0472">Membrane</keyword>
<feature type="transmembrane region" description="Helical" evidence="2">
    <location>
        <begin position="6"/>
        <end position="24"/>
    </location>
</feature>
<dbReference type="RefSeq" id="WP_217069570.1">
    <property type="nucleotide sequence ID" value="NZ_JAHQCS010000184.1"/>
</dbReference>
<dbReference type="PANTHER" id="PTHR42852">
    <property type="entry name" value="THIOL:DISULFIDE INTERCHANGE PROTEIN DSBE"/>
    <property type="match status" value="1"/>
</dbReference>
<feature type="domain" description="Thioredoxin" evidence="3">
    <location>
        <begin position="56"/>
        <end position="198"/>
    </location>
</feature>
<sequence length="206" mass="23753">MKGKQLTTIIIFLAAIAIGIYVIYDDHVAQRGNDSQLEQYLENEGIETLPSSEQSIEVGVKAIDFTLPLYSEEGQMGLSQFEGEFLMVNMWASWCPPCRDEMPHFLKFHEEFEEENVQLLGINMTTVDTNETAISRFIEDFNIPYPVLMDVNGDVYNNYQVMYIPITYIIDPDGNVANIIRGYVNYEILVDHYETAVERYKTSYQQ</sequence>
<comment type="caution">
    <text evidence="4">The sequence shown here is derived from an EMBL/GenBank/DDBJ whole genome shotgun (WGS) entry which is preliminary data.</text>
</comment>